<comment type="caution">
    <text evidence="1">The sequence shown here is derived from an EMBL/GenBank/DDBJ whole genome shotgun (WGS) entry which is preliminary data.</text>
</comment>
<organism evidence="1 2">
    <name type="scientific">Aquimarina aggregata</name>
    <dbReference type="NCBI Taxonomy" id="1642818"/>
    <lineage>
        <taxon>Bacteria</taxon>
        <taxon>Pseudomonadati</taxon>
        <taxon>Bacteroidota</taxon>
        <taxon>Flavobacteriia</taxon>
        <taxon>Flavobacteriales</taxon>
        <taxon>Flavobacteriaceae</taxon>
        <taxon>Aquimarina</taxon>
    </lineage>
</organism>
<dbReference type="OrthoDB" id="1438469at2"/>
<dbReference type="STRING" id="1642818.AWE51_11845"/>
<dbReference type="EMBL" id="LQRT01000035">
    <property type="protein sequence ID" value="KZS39477.1"/>
    <property type="molecule type" value="Genomic_DNA"/>
</dbReference>
<keyword evidence="2" id="KW-1185">Reference proteome</keyword>
<sequence>MLYNVGISSVFAGVGAIINKKDNEKVGKVFAKGFWQGAIGGALIYGSKNLVREIYLKEKWEYSWYAKIVNSAGTSVVENASLNKNFWEQWHFNIGFNRVEFYAKEKFKIKYKIMPVSLGLTLSLAFGNKFEFKRSLQTGEFVFSTNDLINSRGITYGNVVLVDENYVNEYDLFAHEIIHIYQYYDYNPFNSALNKPLADLSEHSTFFSKLNNIMYFDLQGPLLRGLYLLEENPGGCYFDNFFESEANLFSSRILLCK</sequence>
<evidence type="ECO:0000313" key="1">
    <source>
        <dbReference type="EMBL" id="KZS39477.1"/>
    </source>
</evidence>
<gene>
    <name evidence="1" type="ORF">AWE51_11845</name>
</gene>
<name>A0A162Z0P5_9FLAO</name>
<dbReference type="AlphaFoldDB" id="A0A162Z0P5"/>
<proteinExistence type="predicted"/>
<evidence type="ECO:0000313" key="2">
    <source>
        <dbReference type="Proteomes" id="UP000076715"/>
    </source>
</evidence>
<accession>A0A162Z0P5</accession>
<protein>
    <submittedName>
        <fullName evidence="1">Uncharacterized protein</fullName>
    </submittedName>
</protein>
<reference evidence="1 2" key="1">
    <citation type="submission" date="2016-01" db="EMBL/GenBank/DDBJ databases">
        <title>The draft genome sequence of Aquimarina sp. RZW4-3-2.</title>
        <authorList>
            <person name="Wang Y."/>
        </authorList>
    </citation>
    <scope>NUCLEOTIDE SEQUENCE [LARGE SCALE GENOMIC DNA]</scope>
    <source>
        <strain evidence="1 2">RZW4-3-2</strain>
    </source>
</reference>
<dbReference type="Proteomes" id="UP000076715">
    <property type="component" value="Unassembled WGS sequence"/>
</dbReference>